<dbReference type="AlphaFoldDB" id="A0AAV3ZBI2"/>
<dbReference type="Proteomes" id="UP000735302">
    <property type="component" value="Unassembled WGS sequence"/>
</dbReference>
<gene>
    <name evidence="1" type="ORF">PoB_001840200</name>
</gene>
<protein>
    <submittedName>
        <fullName evidence="1">Uncharacterized protein</fullName>
    </submittedName>
</protein>
<evidence type="ECO:0000313" key="2">
    <source>
        <dbReference type="Proteomes" id="UP000735302"/>
    </source>
</evidence>
<organism evidence="1 2">
    <name type="scientific">Plakobranchus ocellatus</name>
    <dbReference type="NCBI Taxonomy" id="259542"/>
    <lineage>
        <taxon>Eukaryota</taxon>
        <taxon>Metazoa</taxon>
        <taxon>Spiralia</taxon>
        <taxon>Lophotrochozoa</taxon>
        <taxon>Mollusca</taxon>
        <taxon>Gastropoda</taxon>
        <taxon>Heterobranchia</taxon>
        <taxon>Euthyneura</taxon>
        <taxon>Panpulmonata</taxon>
        <taxon>Sacoglossa</taxon>
        <taxon>Placobranchoidea</taxon>
        <taxon>Plakobranchidae</taxon>
        <taxon>Plakobranchus</taxon>
    </lineage>
</organism>
<proteinExistence type="predicted"/>
<comment type="caution">
    <text evidence="1">The sequence shown here is derived from an EMBL/GenBank/DDBJ whole genome shotgun (WGS) entry which is preliminary data.</text>
</comment>
<dbReference type="EMBL" id="BLXT01002187">
    <property type="protein sequence ID" value="GFN91896.1"/>
    <property type="molecule type" value="Genomic_DNA"/>
</dbReference>
<evidence type="ECO:0000313" key="1">
    <source>
        <dbReference type="EMBL" id="GFN91896.1"/>
    </source>
</evidence>
<sequence>MACDFNKVFKDCDARLAVCNKICAAACGCIDPCAEKCGKKYADCNSDGTSCKALDVIVCGYKLNGCEETCRYQCGFKLFVSLLQSLNAASKAKAAQTKAA</sequence>
<keyword evidence="2" id="KW-1185">Reference proteome</keyword>
<name>A0AAV3ZBI2_9GAST</name>
<accession>A0AAV3ZBI2</accession>
<reference evidence="1 2" key="1">
    <citation type="journal article" date="2021" name="Elife">
        <title>Chloroplast acquisition without the gene transfer in kleptoplastic sea slugs, Plakobranchus ocellatus.</title>
        <authorList>
            <person name="Maeda T."/>
            <person name="Takahashi S."/>
            <person name="Yoshida T."/>
            <person name="Shimamura S."/>
            <person name="Takaki Y."/>
            <person name="Nagai Y."/>
            <person name="Toyoda A."/>
            <person name="Suzuki Y."/>
            <person name="Arimoto A."/>
            <person name="Ishii H."/>
            <person name="Satoh N."/>
            <person name="Nishiyama T."/>
            <person name="Hasebe M."/>
            <person name="Maruyama T."/>
            <person name="Minagawa J."/>
            <person name="Obokata J."/>
            <person name="Shigenobu S."/>
        </authorList>
    </citation>
    <scope>NUCLEOTIDE SEQUENCE [LARGE SCALE GENOMIC DNA]</scope>
</reference>